<accession>A0A8H4VR77</accession>
<keyword evidence="3" id="KW-0862">Zinc</keyword>
<dbReference type="AlphaFoldDB" id="A0A8H4VR77"/>
<evidence type="ECO:0000256" key="2">
    <source>
        <dbReference type="ARBA" id="ARBA00022771"/>
    </source>
</evidence>
<keyword evidence="1" id="KW-0479">Metal-binding</keyword>
<protein>
    <recommendedName>
        <fullName evidence="5">MYND-type domain-containing protein</fullName>
    </recommendedName>
</protein>
<dbReference type="Pfam" id="PF14737">
    <property type="entry name" value="DUF4470"/>
    <property type="match status" value="1"/>
</dbReference>
<dbReference type="PROSITE" id="PS50865">
    <property type="entry name" value="ZF_MYND_2"/>
    <property type="match status" value="1"/>
</dbReference>
<dbReference type="GO" id="GO:0005634">
    <property type="term" value="C:nucleus"/>
    <property type="evidence" value="ECO:0007669"/>
    <property type="project" value="TreeGrafter"/>
</dbReference>
<dbReference type="InterPro" id="IPR024119">
    <property type="entry name" value="TF_DEAF-1"/>
</dbReference>
<dbReference type="InterPro" id="IPR027974">
    <property type="entry name" value="DUF4470"/>
</dbReference>
<dbReference type="PROSITE" id="PS01360">
    <property type="entry name" value="ZF_MYND_1"/>
    <property type="match status" value="1"/>
</dbReference>
<evidence type="ECO:0000259" key="5">
    <source>
        <dbReference type="PROSITE" id="PS50865"/>
    </source>
</evidence>
<dbReference type="Gene3D" id="6.10.140.2220">
    <property type="match status" value="1"/>
</dbReference>
<sequence length="1208" mass="134663">MTHPVLWPKKSFFYPIGNTPPVCFTRHLPPEEGANVLLLACGDPRSILYTVYADHAPSMFLLLATHGNTRHILIKSAEYREMDFTCCDWEPAVLARNILLMTMIVDGVSYHNCWAIFYNFFLDNKSYDTLLQQCRKLILSAPDLQTWKGSKYGTYIKFCTSHTLVAIKRHWELYLEYSNSSSDAKKSLRSSFSVGMEKIRQRKRGSGSPRSAGPLLLSYTEHARNNYDKFWSTGTILPNQINKMSTPHLNPTFAYCQAGKTFNVHYGTNPFDCFFLAPAYTETQGPQATSSNPYDRAVETAFSQFSSWCLAFKERILSVASSRIVIRFFLGESLAFCRALYSCREHELTETGVYAFPWGGKQINLNPEHYGSQSRSAPLTYNVIETSNLADHAGLVNLLVATVPLLHEGFSSVLHTDTLTKPTTAGGSTSGLPRRALADIPTLSLLLGVSPISHLSHFATSCDRHEVLLSSFTSGQFLEKIAWRVPFDPSGNGALSEKLRPAVSDPTCLAKFLFDMYTKMFADENWSANFASLGMDTLNKLAVVHYSRASFACFVAFIRGRLQADWDAAVNHFDLMVTSDRTLLMGPNNYQDMISELYQRGMHKSLIPFQPNFLRSLDDPSGIFAGWKDIPPIVCVVLKVPRAKLKRLEALDPDKIMTPIVQCESRTPGGHNIHSSIQPMFGDLKATFGSAEPKLVIEEDLSAWQGKSPLIVTFYMNTWILLNASSKSVHIGLHIRVSPAVELLMPILGPELTIFSTDLSDKNHLSVVRDRPGNFGEIERLRKSTTLHIPKDAETAQRASLMFEQSGRAVMHMCIREEIIEGRLAKNLATGASVASQPVSDYTVDVAFDGYSKRLVYPFPIKVGQIKTRIARKSSYIEVEAPVRTNFQDTFDVSLHPFPVLIQEGQLTLTNAHYINLDKLPAMKFPIPRANLTWLYTHVALSLSETERDLQNNVARKNKGDVIGIKQSIGTVFYNYSGVETQERRKVFGLYSPSHGVGLYLLIFVNDIKLDLSSHTVVADACVISLHEHVLDKILPVMSKLMALPVYQFETNHGETLLWKKLLPVFAERCRTWEHTPNCEYITNGVPAALEGYAASPLCSCGKGKDLGAFGNLQQWKVLHSEAIRVAICPLFPSSTAEQAMFNKFTEMMNSDAPNSSAPGPSVSRCANCGKPGNPTLQVCSSCKAVKYCSKSCQKAHWKIHKPQCGAS</sequence>
<comment type="caution">
    <text evidence="6">The sequence shown here is derived from an EMBL/GenBank/DDBJ whole genome shotgun (WGS) entry which is preliminary data.</text>
</comment>
<gene>
    <name evidence="6" type="ORF">D9613_004853</name>
</gene>
<name>A0A8H4VR77_9AGAR</name>
<keyword evidence="2 4" id="KW-0863">Zinc-finger</keyword>
<feature type="domain" description="MYND-type" evidence="5">
    <location>
        <begin position="1166"/>
        <end position="1205"/>
    </location>
</feature>
<dbReference type="SUPFAM" id="SSF144232">
    <property type="entry name" value="HIT/MYND zinc finger-like"/>
    <property type="match status" value="1"/>
</dbReference>
<dbReference type="InterPro" id="IPR002893">
    <property type="entry name" value="Znf_MYND"/>
</dbReference>
<dbReference type="GO" id="GO:0008270">
    <property type="term" value="F:zinc ion binding"/>
    <property type="evidence" value="ECO:0007669"/>
    <property type="project" value="UniProtKB-KW"/>
</dbReference>
<proteinExistence type="predicted"/>
<dbReference type="GO" id="GO:0000981">
    <property type="term" value="F:DNA-binding transcription factor activity, RNA polymerase II-specific"/>
    <property type="evidence" value="ECO:0007669"/>
    <property type="project" value="TreeGrafter"/>
</dbReference>
<organism evidence="6 7">
    <name type="scientific">Agrocybe pediades</name>
    <dbReference type="NCBI Taxonomy" id="84607"/>
    <lineage>
        <taxon>Eukaryota</taxon>
        <taxon>Fungi</taxon>
        <taxon>Dikarya</taxon>
        <taxon>Basidiomycota</taxon>
        <taxon>Agaricomycotina</taxon>
        <taxon>Agaricomycetes</taxon>
        <taxon>Agaricomycetidae</taxon>
        <taxon>Agaricales</taxon>
        <taxon>Agaricineae</taxon>
        <taxon>Strophariaceae</taxon>
        <taxon>Agrocybe</taxon>
    </lineage>
</organism>
<evidence type="ECO:0000256" key="4">
    <source>
        <dbReference type="PROSITE-ProRule" id="PRU00134"/>
    </source>
</evidence>
<evidence type="ECO:0000256" key="3">
    <source>
        <dbReference type="ARBA" id="ARBA00022833"/>
    </source>
</evidence>
<evidence type="ECO:0000256" key="1">
    <source>
        <dbReference type="ARBA" id="ARBA00022723"/>
    </source>
</evidence>
<dbReference type="Proteomes" id="UP000521872">
    <property type="component" value="Unassembled WGS sequence"/>
</dbReference>
<keyword evidence="7" id="KW-1185">Reference proteome</keyword>
<dbReference type="Pfam" id="PF01753">
    <property type="entry name" value="zf-MYND"/>
    <property type="match status" value="1"/>
</dbReference>
<dbReference type="EMBL" id="JAACJL010000016">
    <property type="protein sequence ID" value="KAF4619423.1"/>
    <property type="molecule type" value="Genomic_DNA"/>
</dbReference>
<dbReference type="PANTHER" id="PTHR10237:SF14">
    <property type="entry name" value="MYND-TYPE DOMAIN-CONTAINING PROTEIN"/>
    <property type="match status" value="1"/>
</dbReference>
<reference evidence="6 7" key="1">
    <citation type="submission" date="2019-12" db="EMBL/GenBank/DDBJ databases">
        <authorList>
            <person name="Floudas D."/>
            <person name="Bentzer J."/>
            <person name="Ahren D."/>
            <person name="Johansson T."/>
            <person name="Persson P."/>
            <person name="Tunlid A."/>
        </authorList>
    </citation>
    <scope>NUCLEOTIDE SEQUENCE [LARGE SCALE GENOMIC DNA]</scope>
    <source>
        <strain evidence="6 7">CBS 102.39</strain>
    </source>
</reference>
<evidence type="ECO:0000313" key="7">
    <source>
        <dbReference type="Proteomes" id="UP000521872"/>
    </source>
</evidence>
<evidence type="ECO:0000313" key="6">
    <source>
        <dbReference type="EMBL" id="KAF4619423.1"/>
    </source>
</evidence>
<dbReference type="PANTHER" id="PTHR10237">
    <property type="entry name" value="DEFORMED EPIDERMAL AUTOREGULATORY FACTOR 1 HOMOLOG SUPPRESSIN"/>
    <property type="match status" value="1"/>
</dbReference>